<reference evidence="5 6" key="1">
    <citation type="submission" date="2024-04" db="EMBL/GenBank/DDBJ databases">
        <authorList>
            <person name="Waldvogel A.-M."/>
            <person name="Schoenle A."/>
        </authorList>
    </citation>
    <scope>NUCLEOTIDE SEQUENCE [LARGE SCALE GENOMIC DNA]</scope>
</reference>
<dbReference type="PANTHER" id="PTHR33064">
    <property type="entry name" value="POL PROTEIN"/>
    <property type="match status" value="1"/>
</dbReference>
<keyword evidence="6" id="KW-1185">Reference proteome</keyword>
<protein>
    <recommendedName>
        <fullName evidence="2">ribonuclease H</fullName>
        <ecNumber evidence="2">3.1.26.4</ecNumber>
    </recommendedName>
</protein>
<evidence type="ECO:0000259" key="4">
    <source>
        <dbReference type="PROSITE" id="PS50878"/>
    </source>
</evidence>
<dbReference type="PANTHER" id="PTHR33064:SF37">
    <property type="entry name" value="RIBONUCLEASE H"/>
    <property type="match status" value="1"/>
</dbReference>
<feature type="compositionally biased region" description="Basic and acidic residues" evidence="3">
    <location>
        <begin position="125"/>
        <end position="134"/>
    </location>
</feature>
<feature type="region of interest" description="Disordered" evidence="3">
    <location>
        <begin position="116"/>
        <end position="139"/>
    </location>
</feature>
<dbReference type="EMBL" id="OZ035845">
    <property type="protein sequence ID" value="CAL1599432.1"/>
    <property type="molecule type" value="Genomic_DNA"/>
</dbReference>
<dbReference type="CDD" id="cd01647">
    <property type="entry name" value="RT_LTR"/>
    <property type="match status" value="1"/>
</dbReference>
<evidence type="ECO:0000256" key="3">
    <source>
        <dbReference type="SAM" id="MobiDB-lite"/>
    </source>
</evidence>
<evidence type="ECO:0000256" key="1">
    <source>
        <dbReference type="ARBA" id="ARBA00010879"/>
    </source>
</evidence>
<dbReference type="PROSITE" id="PS50878">
    <property type="entry name" value="RT_POL"/>
    <property type="match status" value="1"/>
</dbReference>
<sequence>MTAFISPWGLYEWVRIPFGLSNAPAAFQRSMEEMLNTLRDDCCIPYLDDILCYSTDFAEHVEALRKVLRALQQHGVKLRPTKCELFKAEVRYVGRLVSADGVRVDPKDIEAVKSLSQKKPTTVGDQHERGDHRRPLPTTPWASLLTSRRGLWVMLDCVEYKHCQYGECNRGK</sequence>
<dbReference type="Proteomes" id="UP001497482">
    <property type="component" value="Chromosome 23"/>
</dbReference>
<dbReference type="InterPro" id="IPR000477">
    <property type="entry name" value="RT_dom"/>
</dbReference>
<dbReference type="InterPro" id="IPR043502">
    <property type="entry name" value="DNA/RNA_pol_sf"/>
</dbReference>
<dbReference type="AlphaFoldDB" id="A0AAV2LAN4"/>
<accession>A0AAV2LAN4</accession>
<dbReference type="FunFam" id="3.30.70.270:FF:000003">
    <property type="entry name" value="Transposon Ty3-G Gag-Pol polyprotein"/>
    <property type="match status" value="1"/>
</dbReference>
<feature type="domain" description="Reverse transcriptase" evidence="4">
    <location>
        <begin position="1"/>
        <end position="97"/>
    </location>
</feature>
<proteinExistence type="inferred from homology"/>
<evidence type="ECO:0000256" key="2">
    <source>
        <dbReference type="ARBA" id="ARBA00012180"/>
    </source>
</evidence>
<name>A0AAV2LAN4_KNICA</name>
<organism evidence="5 6">
    <name type="scientific">Knipowitschia caucasica</name>
    <name type="common">Caucasian dwarf goby</name>
    <name type="synonym">Pomatoschistus caucasicus</name>
    <dbReference type="NCBI Taxonomy" id="637954"/>
    <lineage>
        <taxon>Eukaryota</taxon>
        <taxon>Metazoa</taxon>
        <taxon>Chordata</taxon>
        <taxon>Craniata</taxon>
        <taxon>Vertebrata</taxon>
        <taxon>Euteleostomi</taxon>
        <taxon>Actinopterygii</taxon>
        <taxon>Neopterygii</taxon>
        <taxon>Teleostei</taxon>
        <taxon>Neoteleostei</taxon>
        <taxon>Acanthomorphata</taxon>
        <taxon>Gobiaria</taxon>
        <taxon>Gobiiformes</taxon>
        <taxon>Gobioidei</taxon>
        <taxon>Gobiidae</taxon>
        <taxon>Gobiinae</taxon>
        <taxon>Knipowitschia</taxon>
    </lineage>
</organism>
<dbReference type="InterPro" id="IPR043128">
    <property type="entry name" value="Rev_trsase/Diguanyl_cyclase"/>
</dbReference>
<dbReference type="SUPFAM" id="SSF56672">
    <property type="entry name" value="DNA/RNA polymerases"/>
    <property type="match status" value="1"/>
</dbReference>
<dbReference type="InterPro" id="IPR051320">
    <property type="entry name" value="Viral_Replic_Matur_Polypro"/>
</dbReference>
<dbReference type="GO" id="GO:0004523">
    <property type="term" value="F:RNA-DNA hybrid ribonuclease activity"/>
    <property type="evidence" value="ECO:0007669"/>
    <property type="project" value="UniProtKB-EC"/>
</dbReference>
<gene>
    <name evidence="5" type="ORF">KC01_LOCUS27704</name>
</gene>
<dbReference type="EC" id="3.1.26.4" evidence="2"/>
<comment type="similarity">
    <text evidence="1">Belongs to the beta type-B retroviral polymerase family. HERV class-II K(HML-2) pol subfamily.</text>
</comment>
<evidence type="ECO:0000313" key="5">
    <source>
        <dbReference type="EMBL" id="CAL1599432.1"/>
    </source>
</evidence>
<dbReference type="Gene3D" id="3.10.10.10">
    <property type="entry name" value="HIV Type 1 Reverse Transcriptase, subunit A, domain 1"/>
    <property type="match status" value="1"/>
</dbReference>
<dbReference type="Gene3D" id="3.30.70.270">
    <property type="match status" value="1"/>
</dbReference>
<evidence type="ECO:0000313" key="6">
    <source>
        <dbReference type="Proteomes" id="UP001497482"/>
    </source>
</evidence>
<dbReference type="Pfam" id="PF00078">
    <property type="entry name" value="RVT_1"/>
    <property type="match status" value="1"/>
</dbReference>